<dbReference type="InterPro" id="IPR029046">
    <property type="entry name" value="LolA/LolB/LppX"/>
</dbReference>
<keyword evidence="1" id="KW-0732">Signal</keyword>
<gene>
    <name evidence="2" type="ORF">ENW50_07200</name>
</gene>
<dbReference type="PROSITE" id="PS51257">
    <property type="entry name" value="PROKAR_LIPOPROTEIN"/>
    <property type="match status" value="1"/>
</dbReference>
<dbReference type="SUPFAM" id="SSF89392">
    <property type="entry name" value="Prokaryotic lipoproteins and lipoprotein localization factors"/>
    <property type="match status" value="1"/>
</dbReference>
<organism evidence="2">
    <name type="scientific">Acidobacterium capsulatum</name>
    <dbReference type="NCBI Taxonomy" id="33075"/>
    <lineage>
        <taxon>Bacteria</taxon>
        <taxon>Pseudomonadati</taxon>
        <taxon>Acidobacteriota</taxon>
        <taxon>Terriglobia</taxon>
        <taxon>Terriglobales</taxon>
        <taxon>Acidobacteriaceae</taxon>
        <taxon>Acidobacterium</taxon>
    </lineage>
</organism>
<evidence type="ECO:0000256" key="1">
    <source>
        <dbReference type="ARBA" id="ARBA00022729"/>
    </source>
</evidence>
<evidence type="ECO:0000313" key="2">
    <source>
        <dbReference type="EMBL" id="HGY94456.1"/>
    </source>
</evidence>
<dbReference type="AlphaFoldDB" id="A0A7V5CT42"/>
<comment type="caution">
    <text evidence="2">The sequence shown here is derived from an EMBL/GenBank/DDBJ whole genome shotgun (WGS) entry which is preliminary data.</text>
</comment>
<proteinExistence type="predicted"/>
<evidence type="ECO:0008006" key="3">
    <source>
        <dbReference type="Google" id="ProtNLM"/>
    </source>
</evidence>
<name>A0A7V5CT42_9BACT</name>
<dbReference type="EMBL" id="DTKL01000043">
    <property type="protein sequence ID" value="HGY94456.1"/>
    <property type="molecule type" value="Genomic_DNA"/>
</dbReference>
<reference evidence="2" key="1">
    <citation type="journal article" date="2020" name="mSystems">
        <title>Genome- and Community-Level Interaction Insights into Carbon Utilization and Element Cycling Functions of Hydrothermarchaeota in Hydrothermal Sediment.</title>
        <authorList>
            <person name="Zhou Z."/>
            <person name="Liu Y."/>
            <person name="Xu W."/>
            <person name="Pan J."/>
            <person name="Luo Z.H."/>
            <person name="Li M."/>
        </authorList>
    </citation>
    <scope>NUCLEOTIDE SEQUENCE [LARGE SCALE GENOMIC DNA]</scope>
    <source>
        <strain evidence="2">SpSt-855</strain>
    </source>
</reference>
<accession>A0A7V5CT42</accession>
<sequence length="297" mass="33428">MTQWKTRGLALALSLGLPALSGCFVHVRRVPKAEMPKTVLSATPDQLTSLINERYEKIHSLTAQVTFQVTEGGELKGKEKTITPFSGYIVMQRPGDVRVIGYLPVVHMPAFDMASNGQNFTMVIPPKSQAYTGTNKVTHPSKNPIENMRPDIFFNSLLVQTITADDLRVLTSETKTIVPAKPKHLLIVPLYDLTILRRQSPTSNVLVPSRMIQFDRTTLQPTEEDIYDAQGSIETQAIFGPLVNHDGIEFPSTITIRRPLQEYQILVTFQNIRFNLPLNEEEFHLKIPQGMKVKNLH</sequence>
<dbReference type="Gene3D" id="2.50.20.10">
    <property type="entry name" value="Lipoprotein localisation LolA/LolB/LppX"/>
    <property type="match status" value="1"/>
</dbReference>
<protein>
    <recommendedName>
        <fullName evidence="3">Lipoprotein</fullName>
    </recommendedName>
</protein>